<feature type="transmembrane region" description="Helical" evidence="2">
    <location>
        <begin position="12"/>
        <end position="36"/>
    </location>
</feature>
<feature type="transmembrane region" description="Helical" evidence="2">
    <location>
        <begin position="42"/>
        <end position="68"/>
    </location>
</feature>
<feature type="compositionally biased region" description="Basic and acidic residues" evidence="1">
    <location>
        <begin position="161"/>
        <end position="180"/>
    </location>
</feature>
<dbReference type="AlphaFoldDB" id="A0A4Q2UK00"/>
<dbReference type="Proteomes" id="UP000290407">
    <property type="component" value="Unassembled WGS sequence"/>
</dbReference>
<reference evidence="4 5" key="1">
    <citation type="submission" date="2019-01" db="EMBL/GenBank/DDBJ databases">
        <title>Spirosoma flava sp. nov., a propanil-degrading bacterium isolated from herbicide-contaminated soil.</title>
        <authorList>
            <person name="Zhang L."/>
            <person name="Jiang J.-D."/>
        </authorList>
    </citation>
    <scope>NUCLEOTIDE SEQUENCE [LARGE SCALE GENOMIC DNA]</scope>
    <source>
        <strain evidence="4 5">TY50</strain>
    </source>
</reference>
<name>A0A4Q2UK00_9BACT</name>
<dbReference type="InterPro" id="IPR019251">
    <property type="entry name" value="DUF2231_TM"/>
</dbReference>
<protein>
    <submittedName>
        <fullName evidence="4">DUF2231 domain-containing protein</fullName>
    </submittedName>
</protein>
<keyword evidence="2" id="KW-0812">Transmembrane</keyword>
<feature type="transmembrane region" description="Helical" evidence="2">
    <location>
        <begin position="80"/>
        <end position="101"/>
    </location>
</feature>
<dbReference type="Pfam" id="PF09990">
    <property type="entry name" value="DUF2231"/>
    <property type="match status" value="1"/>
</dbReference>
<feature type="region of interest" description="Disordered" evidence="1">
    <location>
        <begin position="150"/>
        <end position="180"/>
    </location>
</feature>
<feature type="transmembrane region" description="Helical" evidence="2">
    <location>
        <begin position="113"/>
        <end position="132"/>
    </location>
</feature>
<evidence type="ECO:0000259" key="3">
    <source>
        <dbReference type="Pfam" id="PF09990"/>
    </source>
</evidence>
<dbReference type="EMBL" id="SBLB01000004">
    <property type="protein sequence ID" value="RYC68962.1"/>
    <property type="molecule type" value="Genomic_DNA"/>
</dbReference>
<comment type="caution">
    <text evidence="4">The sequence shown here is derived from an EMBL/GenBank/DDBJ whole genome shotgun (WGS) entry which is preliminary data.</text>
</comment>
<keyword evidence="5" id="KW-1185">Reference proteome</keyword>
<dbReference type="RefSeq" id="WP_077923298.1">
    <property type="nucleotide sequence ID" value="NZ_SBLB01000004.1"/>
</dbReference>
<evidence type="ECO:0000313" key="5">
    <source>
        <dbReference type="Proteomes" id="UP000290407"/>
    </source>
</evidence>
<accession>A0A4Q2UK00</accession>
<keyword evidence="2" id="KW-0472">Membrane</keyword>
<evidence type="ECO:0000256" key="2">
    <source>
        <dbReference type="SAM" id="Phobius"/>
    </source>
</evidence>
<evidence type="ECO:0000313" key="4">
    <source>
        <dbReference type="EMBL" id="RYC68962.1"/>
    </source>
</evidence>
<gene>
    <name evidence="4" type="ORF">EQG79_16295</name>
</gene>
<organism evidence="4 5">
    <name type="scientific">Spirosoma sordidisoli</name>
    <dbReference type="NCBI Taxonomy" id="2502893"/>
    <lineage>
        <taxon>Bacteria</taxon>
        <taxon>Pseudomonadati</taxon>
        <taxon>Bacteroidota</taxon>
        <taxon>Cytophagia</taxon>
        <taxon>Cytophagales</taxon>
        <taxon>Cytophagaceae</taxon>
        <taxon>Spirosoma</taxon>
    </lineage>
</organism>
<keyword evidence="2" id="KW-1133">Transmembrane helix</keyword>
<feature type="domain" description="DUF2231" evidence="3">
    <location>
        <begin position="9"/>
        <end position="144"/>
    </location>
</feature>
<sequence>MESQAKLAGHAAHPILIVFPLGLLATAVLFDVVYLLTDNSVFALVAYWMVVAGLLGGVAAALPGWIDWLAIPGGTRAKRIGLLHGVGNVVVLLLFAVSWLFRRDEAGHVPSVVAMSLSFVAFALAGVTGWMGSELVERLGVGVDDGAHLNAPNSLSGRPATDIDGKGGRVTDPRSHQRFA</sequence>
<proteinExistence type="predicted"/>
<evidence type="ECO:0000256" key="1">
    <source>
        <dbReference type="SAM" id="MobiDB-lite"/>
    </source>
</evidence>